<proteinExistence type="inferred from homology"/>
<dbReference type="Proteomes" id="UP000095280">
    <property type="component" value="Unplaced"/>
</dbReference>
<dbReference type="InterPro" id="IPR000719">
    <property type="entry name" value="Prot_kinase_dom"/>
</dbReference>
<feature type="domain" description="Protein kinase" evidence="9">
    <location>
        <begin position="79"/>
        <end position="373"/>
    </location>
</feature>
<evidence type="ECO:0000313" key="11">
    <source>
        <dbReference type="WBParaSite" id="maker-uti_cns_0015200-snap-gene-0.1-mRNA-1"/>
    </source>
</evidence>
<dbReference type="PANTHER" id="PTHR48013">
    <property type="entry name" value="DUAL SPECIFICITY MITOGEN-ACTIVATED PROTEIN KINASE KINASE 5-RELATED"/>
    <property type="match status" value="1"/>
</dbReference>
<dbReference type="Pfam" id="PF00069">
    <property type="entry name" value="Pkinase"/>
    <property type="match status" value="2"/>
</dbReference>
<keyword evidence="4" id="KW-0418">Kinase</keyword>
<keyword evidence="3" id="KW-0547">Nucleotide-binding</keyword>
<comment type="similarity">
    <text evidence="6">Belongs to the protein kinase superfamily. STE Ser/Thr protein kinase family. MAP kinase kinase subfamily.</text>
</comment>
<keyword evidence="5" id="KW-0067">ATP-binding</keyword>
<evidence type="ECO:0000256" key="6">
    <source>
        <dbReference type="ARBA" id="ARBA00038035"/>
    </source>
</evidence>
<protein>
    <recommendedName>
        <fullName evidence="7">mitogen-activated protein kinase kinase</fullName>
        <ecNumber evidence="7">2.7.12.2</ecNumber>
    </recommendedName>
</protein>
<dbReference type="WBParaSite" id="maker-uti_cns_0015200-snap-gene-0.1-mRNA-1">
    <property type="protein sequence ID" value="maker-uti_cns_0015200-snap-gene-0.1-mRNA-1"/>
    <property type="gene ID" value="maker-uti_cns_0015200-snap-gene-0.1"/>
</dbReference>
<dbReference type="SUPFAM" id="SSF56112">
    <property type="entry name" value="Protein kinase-like (PK-like)"/>
    <property type="match status" value="1"/>
</dbReference>
<evidence type="ECO:0000256" key="5">
    <source>
        <dbReference type="ARBA" id="ARBA00022840"/>
    </source>
</evidence>
<dbReference type="Gene3D" id="1.10.510.10">
    <property type="entry name" value="Transferase(Phosphotransferase) domain 1"/>
    <property type="match status" value="1"/>
</dbReference>
<dbReference type="GO" id="GO:0005524">
    <property type="term" value="F:ATP binding"/>
    <property type="evidence" value="ECO:0007669"/>
    <property type="project" value="UniProtKB-KW"/>
</dbReference>
<dbReference type="FunFam" id="3.30.200.20:FF:000040">
    <property type="entry name" value="Dual specificity mitogen-activated protein kinase kinase"/>
    <property type="match status" value="1"/>
</dbReference>
<evidence type="ECO:0000313" key="10">
    <source>
        <dbReference type="Proteomes" id="UP000095280"/>
    </source>
</evidence>
<feature type="region of interest" description="Disordered" evidence="8">
    <location>
        <begin position="1"/>
        <end position="53"/>
    </location>
</feature>
<evidence type="ECO:0000256" key="1">
    <source>
        <dbReference type="ARBA" id="ARBA00022527"/>
    </source>
</evidence>
<evidence type="ECO:0000259" key="9">
    <source>
        <dbReference type="PROSITE" id="PS50011"/>
    </source>
</evidence>
<keyword evidence="10" id="KW-1185">Reference proteome</keyword>
<dbReference type="GO" id="GO:0004708">
    <property type="term" value="F:MAP kinase kinase activity"/>
    <property type="evidence" value="ECO:0007669"/>
    <property type="project" value="UniProtKB-EC"/>
</dbReference>
<dbReference type="Gene3D" id="3.30.200.20">
    <property type="entry name" value="Phosphorylase Kinase, domain 1"/>
    <property type="match status" value="1"/>
</dbReference>
<evidence type="ECO:0000256" key="7">
    <source>
        <dbReference type="ARBA" id="ARBA00038999"/>
    </source>
</evidence>
<reference evidence="11" key="1">
    <citation type="submission" date="2016-11" db="UniProtKB">
        <authorList>
            <consortium name="WormBaseParasite"/>
        </authorList>
    </citation>
    <scope>IDENTIFICATION</scope>
</reference>
<feature type="compositionally biased region" description="Low complexity" evidence="8">
    <location>
        <begin position="16"/>
        <end position="34"/>
    </location>
</feature>
<dbReference type="InterPro" id="IPR011009">
    <property type="entry name" value="Kinase-like_dom_sf"/>
</dbReference>
<dbReference type="PROSITE" id="PS50011">
    <property type="entry name" value="PROTEIN_KINASE_DOM"/>
    <property type="match status" value="1"/>
</dbReference>
<evidence type="ECO:0000256" key="4">
    <source>
        <dbReference type="ARBA" id="ARBA00022777"/>
    </source>
</evidence>
<dbReference type="GO" id="GO:0004674">
    <property type="term" value="F:protein serine/threonine kinase activity"/>
    <property type="evidence" value="ECO:0007669"/>
    <property type="project" value="UniProtKB-KW"/>
</dbReference>
<feature type="region of interest" description="Disordered" evidence="8">
    <location>
        <begin position="261"/>
        <end position="284"/>
    </location>
</feature>
<accession>A0A1I8IQP9</accession>
<evidence type="ECO:0000256" key="3">
    <source>
        <dbReference type="ARBA" id="ARBA00022741"/>
    </source>
</evidence>
<dbReference type="InterPro" id="IPR001245">
    <property type="entry name" value="Ser-Thr/Tyr_kinase_cat_dom"/>
</dbReference>
<dbReference type="SMART" id="SM00220">
    <property type="entry name" value="S_TKc"/>
    <property type="match status" value="1"/>
</dbReference>
<sequence>ASQQSLENGGSGSGSGSSSRASSGAGGRLRASSRPPMLPVPPALSQQPLPVPLANDQPLSDLTTIRHNGADIELKATELQTVRVLGKGRFGVVDQVRHPGTKCHFALKYLRRSSDAREHELQLREINVLRRAVECPFAVYFYGAMFHEGDILILMELMDASLRQLYLTAYSPVVDLPFSDSVLRYVAYSGDFADPRMFIPLSLFSSPPSQSRRDVKPSNMLASRSGQVKMCDFGIAGFLDNSIAKSNVGCELYLAPERILPPAQQKETQSSRAEGGDGLDASSLHRPEGFTSAADVWSLGVSLVELATGSYPYGPVTGPFELNRRIVDDPPPALPAESVARFDAQLPGFLSRCLEKNHEQRCRFDWLLSHAYLAGIDSDPAREAGLRNETAGFVCDVLDSASGDSDAKRLHPSRHSVL</sequence>
<name>A0A1I8IQP9_9PLAT</name>
<dbReference type="PANTHER" id="PTHR48013:SF28">
    <property type="entry name" value="DUAL SPECIFICITY MITOGEN-ACTIVATED PROTEIN KINASE KINASE SEK-1"/>
    <property type="match status" value="1"/>
</dbReference>
<keyword evidence="1" id="KW-0723">Serine/threonine-protein kinase</keyword>
<evidence type="ECO:0000256" key="2">
    <source>
        <dbReference type="ARBA" id="ARBA00022679"/>
    </source>
</evidence>
<keyword evidence="2" id="KW-0808">Transferase</keyword>
<dbReference type="EC" id="2.7.12.2" evidence="7"/>
<organism evidence="10 11">
    <name type="scientific">Macrostomum lignano</name>
    <dbReference type="NCBI Taxonomy" id="282301"/>
    <lineage>
        <taxon>Eukaryota</taxon>
        <taxon>Metazoa</taxon>
        <taxon>Spiralia</taxon>
        <taxon>Lophotrochozoa</taxon>
        <taxon>Platyhelminthes</taxon>
        <taxon>Rhabditophora</taxon>
        <taxon>Macrostomorpha</taxon>
        <taxon>Macrostomida</taxon>
        <taxon>Macrostomidae</taxon>
        <taxon>Macrostomum</taxon>
    </lineage>
</organism>
<evidence type="ECO:0000256" key="8">
    <source>
        <dbReference type="SAM" id="MobiDB-lite"/>
    </source>
</evidence>
<dbReference type="GO" id="GO:0051403">
    <property type="term" value="P:stress-activated MAPK cascade"/>
    <property type="evidence" value="ECO:0007669"/>
    <property type="project" value="TreeGrafter"/>
</dbReference>
<dbReference type="Pfam" id="PF07714">
    <property type="entry name" value="PK_Tyr_Ser-Thr"/>
    <property type="match status" value="1"/>
</dbReference>
<dbReference type="AlphaFoldDB" id="A0A1I8IQP9"/>